<reference evidence="1" key="1">
    <citation type="submission" date="2018-02" db="EMBL/GenBank/DDBJ databases">
        <title>Rhizophora mucronata_Transcriptome.</title>
        <authorList>
            <person name="Meera S.P."/>
            <person name="Sreeshan A."/>
            <person name="Augustine A."/>
        </authorList>
    </citation>
    <scope>NUCLEOTIDE SEQUENCE</scope>
    <source>
        <tissue evidence="1">Leaf</tissue>
    </source>
</reference>
<dbReference type="EMBL" id="GGEC01066765">
    <property type="protein sequence ID" value="MBX47249.1"/>
    <property type="molecule type" value="Transcribed_RNA"/>
</dbReference>
<evidence type="ECO:0000313" key="1">
    <source>
        <dbReference type="EMBL" id="MBX47249.1"/>
    </source>
</evidence>
<organism evidence="1">
    <name type="scientific">Rhizophora mucronata</name>
    <name type="common">Asiatic mangrove</name>
    <dbReference type="NCBI Taxonomy" id="61149"/>
    <lineage>
        <taxon>Eukaryota</taxon>
        <taxon>Viridiplantae</taxon>
        <taxon>Streptophyta</taxon>
        <taxon>Embryophyta</taxon>
        <taxon>Tracheophyta</taxon>
        <taxon>Spermatophyta</taxon>
        <taxon>Magnoliopsida</taxon>
        <taxon>eudicotyledons</taxon>
        <taxon>Gunneridae</taxon>
        <taxon>Pentapetalae</taxon>
        <taxon>rosids</taxon>
        <taxon>fabids</taxon>
        <taxon>Malpighiales</taxon>
        <taxon>Rhizophoraceae</taxon>
        <taxon>Rhizophora</taxon>
    </lineage>
</organism>
<name>A0A2P2NXU2_RHIMU</name>
<sequence length="26" mass="2929">MLEKNSILSCHGITQEQITTLAETHM</sequence>
<proteinExistence type="predicted"/>
<protein>
    <submittedName>
        <fullName evidence="1">Uncharacterized protein</fullName>
    </submittedName>
</protein>
<dbReference type="AlphaFoldDB" id="A0A2P2NXU2"/>
<accession>A0A2P2NXU2</accession>